<dbReference type="InterPro" id="IPR002035">
    <property type="entry name" value="VWF_A"/>
</dbReference>
<dbReference type="InterPro" id="IPR001314">
    <property type="entry name" value="Peptidase_S1A"/>
</dbReference>
<dbReference type="InterPro" id="IPR001254">
    <property type="entry name" value="Trypsin_dom"/>
</dbReference>
<evidence type="ECO:0000259" key="21">
    <source>
        <dbReference type="PROSITE" id="PS50240"/>
    </source>
</evidence>
<evidence type="ECO:0000256" key="7">
    <source>
        <dbReference type="ARBA" id="ARBA00022659"/>
    </source>
</evidence>
<dbReference type="SMART" id="SM00020">
    <property type="entry name" value="Tryp_SPc"/>
    <property type="match status" value="1"/>
</dbReference>
<comment type="caution">
    <text evidence="18">Lacks conserved residue(s) required for the propagation of feature annotation.</text>
</comment>
<dbReference type="SUPFAM" id="SSF57535">
    <property type="entry name" value="Complement control module/SCR domain"/>
    <property type="match status" value="6"/>
</dbReference>
<evidence type="ECO:0000256" key="2">
    <source>
        <dbReference type="ARBA" id="ARBA00001946"/>
    </source>
</evidence>
<evidence type="ECO:0000256" key="10">
    <source>
        <dbReference type="ARBA" id="ARBA00022737"/>
    </source>
</evidence>
<keyword evidence="15" id="KW-0325">Glycoprotein</keyword>
<dbReference type="CDD" id="cd01450">
    <property type="entry name" value="vWFA_subfamily_ECM"/>
    <property type="match status" value="1"/>
</dbReference>
<dbReference type="InterPro" id="IPR011360">
    <property type="entry name" value="Compl_C2_B"/>
</dbReference>
<evidence type="ECO:0000256" key="5">
    <source>
        <dbReference type="ARBA" id="ARBA00022525"/>
    </source>
</evidence>
<feature type="active site" description="Charge relay system" evidence="17">
    <location>
        <position position="713"/>
    </location>
</feature>
<organism evidence="23 24">
    <name type="scientific">Strongylocentrotus purpuratus</name>
    <name type="common">Purple sea urchin</name>
    <dbReference type="NCBI Taxonomy" id="7668"/>
    <lineage>
        <taxon>Eukaryota</taxon>
        <taxon>Metazoa</taxon>
        <taxon>Echinodermata</taxon>
        <taxon>Eleutherozoa</taxon>
        <taxon>Echinozoa</taxon>
        <taxon>Echinoidea</taxon>
        <taxon>Euechinoidea</taxon>
        <taxon>Echinacea</taxon>
        <taxon>Camarodonta</taxon>
        <taxon>Echinidea</taxon>
        <taxon>Strongylocentrotidae</taxon>
        <taxon>Strongylocentrotus</taxon>
    </lineage>
</organism>
<dbReference type="GO" id="GO:0005576">
    <property type="term" value="C:extracellular region"/>
    <property type="evidence" value="ECO:0007669"/>
    <property type="project" value="UniProtKB-SubCell"/>
</dbReference>
<feature type="active site" description="Charge relay system" evidence="17">
    <location>
        <position position="766"/>
    </location>
</feature>
<dbReference type="Gene3D" id="3.40.50.410">
    <property type="entry name" value="von Willebrand factor, type A domain"/>
    <property type="match status" value="1"/>
</dbReference>
<keyword evidence="8" id="KW-0645">Protease</keyword>
<dbReference type="RefSeq" id="XP_030844895.1">
    <property type="nucleotide sequence ID" value="XM_030989035.1"/>
</dbReference>
<sequence length="928" mass="102641">MTFLAIIVAAILGILCSSAEGTSCRRPRSLRKGRYEYQNSTDYGLTHLPVNYIVRAECEPNATLVGDEFIICQDNGKWSDYPYCHAPLVCFRPPESPVNGYMRMRGKSARSIAVYRCNPGFELHGQRTVVCNETTGSWQGDVPRCFRPPSCPDPNEPSGMLALVLVENSGIKHGDLYTERTVFNYTCQTGYHPTGDVTITCQNGTWEADADVPECNRIICAPPILEPIENGTHNIENRTYHVGEMVQYECNEGYLVDGISWQVCQSHGGPNGIWSDNVPTCKVARCPHPGSRHLDNDEISFSPRNGQGATNSWPVGTVMTLRCRSHLELLGSSERVCQPDGHWNGTLTSCHSEEYYCPALGNPIHGSKVAIPQYRVNTYVRFRCNGGYEMVGSEERMCTFSGEWTGEMPRCMSRDEFDEFARVTSGLGKAFDEMAIDGGFGVGFNNTTLNSGSRRRKRTIDLSNSSALDIYFAFDASNSVGLENFEKGKRFAKLLVDKLDENILAGGTRVGALYYSSQSMRAFNVNEYRSTDGVTSAIDTLIHYKSDGTNLPAALINIKEMVAETLGDTPDNTRRVLFIITDGFSNVGGAPSEHALTLKEDLGFKIHCIGISQKTDKKALAEIASRPIIEHVFYLSDYIELDEAVDIITNTKRSYEECGKSGNTIVARSRIVGGVDAKSGAWPWQAALYDTATNDLLCGGSLIRKNWVLTAAHCFRGLFSLTRDTTTVYLGLTDRSGDLPRSQQFDIAQLIFHPQYSVEGSAQHNDVALLRLDREAELNPYVRTVCLPPSSVTDPLKANWYLKPDRVAKVTGWGHSDIRLPDEPIDPATKNLQEVDVPLVSATECRRVMQDNNQIPVDTTTELCAGADQRDACNLDSGGPLVVSRNGIYRQVGIVSYGLGCGLQNTYGVYARLPHFVEWVEKTIQENQ</sequence>
<dbReference type="GO" id="GO:0006508">
    <property type="term" value="P:proteolysis"/>
    <property type="evidence" value="ECO:0007669"/>
    <property type="project" value="UniProtKB-KW"/>
</dbReference>
<dbReference type="GO" id="GO:0006956">
    <property type="term" value="P:complement activation"/>
    <property type="evidence" value="ECO:0007669"/>
    <property type="project" value="InterPro"/>
</dbReference>
<dbReference type="PROSITE" id="PS50240">
    <property type="entry name" value="TRYPSIN_DOM"/>
    <property type="match status" value="1"/>
</dbReference>
<dbReference type="Gene3D" id="2.40.10.10">
    <property type="entry name" value="Trypsin-like serine proteases"/>
    <property type="match status" value="1"/>
</dbReference>
<evidence type="ECO:0000256" key="12">
    <source>
        <dbReference type="ARBA" id="ARBA00022825"/>
    </source>
</evidence>
<comment type="cofactor">
    <cofactor evidence="1">
        <name>Mn(2+)</name>
        <dbReference type="ChEBI" id="CHEBI:29035"/>
    </cofactor>
</comment>
<evidence type="ECO:0000256" key="3">
    <source>
        <dbReference type="ARBA" id="ARBA00004241"/>
    </source>
</evidence>
<dbReference type="InterPro" id="IPR043504">
    <property type="entry name" value="Peptidase_S1_PA_chymotrypsin"/>
</dbReference>
<feature type="domain" description="Sushi" evidence="22">
    <location>
        <begin position="284"/>
        <end position="352"/>
    </location>
</feature>
<keyword evidence="12" id="KW-0720">Serine protease</keyword>
<accession>A0A7M7P2K9</accession>
<reference evidence="23" key="2">
    <citation type="submission" date="2021-01" db="UniProtKB">
        <authorList>
            <consortium name="EnsemblMetazoa"/>
        </authorList>
    </citation>
    <scope>IDENTIFICATION</scope>
</reference>
<dbReference type="PRINTS" id="PR00453">
    <property type="entry name" value="VWFADOMAIN"/>
</dbReference>
<evidence type="ECO:0000256" key="1">
    <source>
        <dbReference type="ARBA" id="ARBA00001936"/>
    </source>
</evidence>
<feature type="domain" description="Sushi" evidence="22">
    <location>
        <begin position="218"/>
        <end position="283"/>
    </location>
</feature>
<evidence type="ECO:0000256" key="19">
    <source>
        <dbReference type="SAM" id="SignalP"/>
    </source>
</evidence>
<dbReference type="FunCoup" id="A0A7M7P2K9">
    <property type="interactions" value="464"/>
</dbReference>
<dbReference type="InterPro" id="IPR009003">
    <property type="entry name" value="Peptidase_S1_PA"/>
</dbReference>
<dbReference type="AlphaFoldDB" id="A0A7M7P2K9"/>
<keyword evidence="10" id="KW-0677">Repeat</keyword>
<evidence type="ECO:0000256" key="4">
    <source>
        <dbReference type="ARBA" id="ARBA00004613"/>
    </source>
</evidence>
<dbReference type="OrthoDB" id="6127264at2759"/>
<evidence type="ECO:0000256" key="6">
    <source>
        <dbReference type="ARBA" id="ARBA00022588"/>
    </source>
</evidence>
<keyword evidence="13" id="KW-0391">Immunity</keyword>
<feature type="domain" description="Sushi" evidence="22">
    <location>
        <begin position="355"/>
        <end position="413"/>
    </location>
</feature>
<feature type="signal peptide" evidence="19">
    <location>
        <begin position="1"/>
        <end position="21"/>
    </location>
</feature>
<feature type="disulfide bond" evidence="18">
    <location>
        <begin position="323"/>
        <end position="350"/>
    </location>
</feature>
<dbReference type="PROSITE" id="PS00134">
    <property type="entry name" value="TRYPSIN_HIS"/>
    <property type="match status" value="1"/>
</dbReference>
<dbReference type="InterPro" id="IPR036465">
    <property type="entry name" value="vWFA_dom_sf"/>
</dbReference>
<keyword evidence="11" id="KW-0378">Hydrolase</keyword>
<dbReference type="PROSITE" id="PS50234">
    <property type="entry name" value="VWFA"/>
    <property type="match status" value="1"/>
</dbReference>
<dbReference type="SUPFAM" id="SSF53300">
    <property type="entry name" value="vWA-like"/>
    <property type="match status" value="1"/>
</dbReference>
<dbReference type="PRINTS" id="PR00722">
    <property type="entry name" value="CHYMOTRYPSIN"/>
</dbReference>
<evidence type="ECO:0000259" key="20">
    <source>
        <dbReference type="PROSITE" id="PS50234"/>
    </source>
</evidence>
<dbReference type="CDD" id="cd00190">
    <property type="entry name" value="Tryp_SPc"/>
    <property type="match status" value="1"/>
</dbReference>
<evidence type="ECO:0000259" key="22">
    <source>
        <dbReference type="PROSITE" id="PS50923"/>
    </source>
</evidence>
<dbReference type="EnsemblMetazoa" id="XM_030989035">
    <property type="protein sequence ID" value="XP_030844895"/>
    <property type="gene ID" value="LOC115925362"/>
</dbReference>
<dbReference type="InterPro" id="IPR000436">
    <property type="entry name" value="Sushi_SCR_CCP_dom"/>
</dbReference>
<evidence type="ECO:0000256" key="15">
    <source>
        <dbReference type="ARBA" id="ARBA00023180"/>
    </source>
</evidence>
<reference evidence="24" key="1">
    <citation type="submission" date="2015-02" db="EMBL/GenBank/DDBJ databases">
        <title>Genome sequencing for Strongylocentrotus purpuratus.</title>
        <authorList>
            <person name="Murali S."/>
            <person name="Liu Y."/>
            <person name="Vee V."/>
            <person name="English A."/>
            <person name="Wang M."/>
            <person name="Skinner E."/>
            <person name="Han Y."/>
            <person name="Muzny D.M."/>
            <person name="Worley K.C."/>
            <person name="Gibbs R.A."/>
        </authorList>
    </citation>
    <scope>NUCLEOTIDE SEQUENCE</scope>
</reference>
<dbReference type="CDD" id="cd00033">
    <property type="entry name" value="CCP"/>
    <property type="match status" value="6"/>
</dbReference>
<evidence type="ECO:0000313" key="24">
    <source>
        <dbReference type="Proteomes" id="UP000007110"/>
    </source>
</evidence>
<evidence type="ECO:0000256" key="14">
    <source>
        <dbReference type="ARBA" id="ARBA00023157"/>
    </source>
</evidence>
<evidence type="ECO:0000256" key="11">
    <source>
        <dbReference type="ARBA" id="ARBA00022801"/>
    </source>
</evidence>
<feature type="domain" description="Sushi" evidence="22">
    <location>
        <begin position="22"/>
        <end position="86"/>
    </location>
</feature>
<dbReference type="GO" id="GO:0009986">
    <property type="term" value="C:cell surface"/>
    <property type="evidence" value="ECO:0007669"/>
    <property type="project" value="UniProtKB-SubCell"/>
</dbReference>
<dbReference type="PIRSF" id="PIRSF001154">
    <property type="entry name" value="Compl_C2_B"/>
    <property type="match status" value="1"/>
</dbReference>
<evidence type="ECO:0000256" key="16">
    <source>
        <dbReference type="ARBA" id="ARBA00029636"/>
    </source>
</evidence>
<dbReference type="PANTHER" id="PTHR46393:SF7">
    <property type="entry name" value="COMPLEMENT C2"/>
    <property type="match status" value="1"/>
</dbReference>
<keyword evidence="5" id="KW-0964">Secreted</keyword>
<feature type="domain" description="Sushi" evidence="22">
    <location>
        <begin position="149"/>
        <end position="217"/>
    </location>
</feature>
<dbReference type="OMA" id="RQEICKG"/>
<dbReference type="PROSITE" id="PS50923">
    <property type="entry name" value="SUSHI"/>
    <property type="match status" value="6"/>
</dbReference>
<dbReference type="SUPFAM" id="SSF50494">
    <property type="entry name" value="Trypsin-like serine proteases"/>
    <property type="match status" value="1"/>
</dbReference>
<evidence type="ECO:0000256" key="8">
    <source>
        <dbReference type="ARBA" id="ARBA00022670"/>
    </source>
</evidence>
<dbReference type="InterPro" id="IPR035976">
    <property type="entry name" value="Sushi/SCR/CCP_sf"/>
</dbReference>
<evidence type="ECO:0000313" key="23">
    <source>
        <dbReference type="EnsemblMetazoa" id="XP_030844895"/>
    </source>
</evidence>
<evidence type="ECO:0000256" key="18">
    <source>
        <dbReference type="PROSITE-ProRule" id="PRU00302"/>
    </source>
</evidence>
<dbReference type="GeneID" id="115925362"/>
<comment type="subcellular location">
    <subcellularLocation>
        <location evidence="3">Cell surface</location>
    </subcellularLocation>
    <subcellularLocation>
        <location evidence="4">Secreted</location>
    </subcellularLocation>
</comment>
<dbReference type="PANTHER" id="PTHR46393">
    <property type="entry name" value="SUSHI DOMAIN-CONTAINING PROTEIN"/>
    <property type="match status" value="1"/>
</dbReference>
<dbReference type="InParanoid" id="A0A7M7P2K9"/>
<keyword evidence="9 19" id="KW-0732">Signal</keyword>
<feature type="domain" description="VWFA" evidence="20">
    <location>
        <begin position="469"/>
        <end position="648"/>
    </location>
</feature>
<feature type="chain" id="PRO_5029538110" description="C3/C5 convertase" evidence="19">
    <location>
        <begin position="22"/>
        <end position="928"/>
    </location>
</feature>
<dbReference type="Pfam" id="PF00084">
    <property type="entry name" value="Sushi"/>
    <property type="match status" value="6"/>
</dbReference>
<dbReference type="InterPro" id="IPR018114">
    <property type="entry name" value="TRYPSIN_HIS"/>
</dbReference>
<evidence type="ECO:0000256" key="17">
    <source>
        <dbReference type="PIRSR" id="PIRSR001154-1"/>
    </source>
</evidence>
<proteinExistence type="predicted"/>
<dbReference type="KEGG" id="spu:115925362"/>
<feature type="domain" description="Peptidase S1" evidence="21">
    <location>
        <begin position="671"/>
        <end position="925"/>
    </location>
</feature>
<keyword evidence="14 18" id="KW-1015">Disulfide bond</keyword>
<feature type="disulfide bond" evidence="18">
    <location>
        <begin position="384"/>
        <end position="411"/>
    </location>
</feature>
<protein>
    <recommendedName>
        <fullName evidence="16">C3/C5 convertase</fullName>
    </recommendedName>
</protein>
<evidence type="ECO:0000256" key="13">
    <source>
        <dbReference type="ARBA" id="ARBA00022859"/>
    </source>
</evidence>
<dbReference type="Proteomes" id="UP000007110">
    <property type="component" value="Unassembled WGS sequence"/>
</dbReference>
<keyword evidence="7 18" id="KW-0768">Sushi</keyword>
<dbReference type="SMART" id="SM00032">
    <property type="entry name" value="CCP"/>
    <property type="match status" value="6"/>
</dbReference>
<dbReference type="FunFam" id="2.40.10.10:FF:000003">
    <property type="entry name" value="Transmembrane serine protease 3"/>
    <property type="match status" value="1"/>
</dbReference>
<keyword evidence="6" id="KW-0399">Innate immunity</keyword>
<dbReference type="SMART" id="SM00327">
    <property type="entry name" value="VWA"/>
    <property type="match status" value="1"/>
</dbReference>
<evidence type="ECO:0000256" key="9">
    <source>
        <dbReference type="ARBA" id="ARBA00022729"/>
    </source>
</evidence>
<dbReference type="Pfam" id="PF00089">
    <property type="entry name" value="Trypsin"/>
    <property type="match status" value="1"/>
</dbReference>
<dbReference type="GO" id="GO:0045087">
    <property type="term" value="P:innate immune response"/>
    <property type="evidence" value="ECO:0007669"/>
    <property type="project" value="UniProtKB-KW"/>
</dbReference>
<dbReference type="GO" id="GO:0004252">
    <property type="term" value="F:serine-type endopeptidase activity"/>
    <property type="evidence" value="ECO:0007669"/>
    <property type="project" value="InterPro"/>
</dbReference>
<feature type="domain" description="Sushi" evidence="22">
    <location>
        <begin position="88"/>
        <end position="147"/>
    </location>
</feature>
<dbReference type="Pfam" id="PF00092">
    <property type="entry name" value="VWA"/>
    <property type="match status" value="1"/>
</dbReference>
<feature type="active site" description="Charge relay system" evidence="17">
    <location>
        <position position="877"/>
    </location>
</feature>
<comment type="cofactor">
    <cofactor evidence="2">
        <name>Mg(2+)</name>
        <dbReference type="ChEBI" id="CHEBI:18420"/>
    </cofactor>
</comment>
<keyword evidence="24" id="KW-1185">Reference proteome</keyword>
<name>A0A7M7P2K9_STRPU</name>
<dbReference type="Gene3D" id="2.10.70.10">
    <property type="entry name" value="Complement Module, domain 1"/>
    <property type="match status" value="6"/>
</dbReference>